<feature type="signal peptide" evidence="4">
    <location>
        <begin position="1"/>
        <end position="26"/>
    </location>
</feature>
<comment type="similarity">
    <text evidence="1">Belongs to the glycosyl hydrolase 25 family.</text>
</comment>
<evidence type="ECO:0000256" key="4">
    <source>
        <dbReference type="SAM" id="SignalP"/>
    </source>
</evidence>
<dbReference type="SUPFAM" id="SSF51445">
    <property type="entry name" value="(Trans)glycosidases"/>
    <property type="match status" value="1"/>
</dbReference>
<keyword evidence="2" id="KW-0378">Hydrolase</keyword>
<dbReference type="EMBL" id="JQAR01000005">
    <property type="protein sequence ID" value="KRN31086.1"/>
    <property type="molecule type" value="Genomic_DNA"/>
</dbReference>
<name>A0A0R2FSM9_9LACO</name>
<dbReference type="InterPro" id="IPR002053">
    <property type="entry name" value="Glyco_hydro_25"/>
</dbReference>
<dbReference type="GO" id="GO:0016998">
    <property type="term" value="P:cell wall macromolecule catabolic process"/>
    <property type="evidence" value="ECO:0007669"/>
    <property type="project" value="InterPro"/>
</dbReference>
<dbReference type="OrthoDB" id="2327954at2"/>
<dbReference type="STRING" id="1618.IV36_GL001889"/>
<evidence type="ECO:0000256" key="2">
    <source>
        <dbReference type="ARBA" id="ARBA00022801"/>
    </source>
</evidence>
<dbReference type="Proteomes" id="UP000051727">
    <property type="component" value="Unassembled WGS sequence"/>
</dbReference>
<reference evidence="5 6" key="1">
    <citation type="journal article" date="2015" name="Genome Announc.">
        <title>Expanding the biotechnology potential of lactobacilli through comparative genomics of 213 strains and associated genera.</title>
        <authorList>
            <person name="Sun Z."/>
            <person name="Harris H.M."/>
            <person name="McCann A."/>
            <person name="Guo C."/>
            <person name="Argimon S."/>
            <person name="Zhang W."/>
            <person name="Yang X."/>
            <person name="Jeffery I.B."/>
            <person name="Cooney J.C."/>
            <person name="Kagawa T.F."/>
            <person name="Liu W."/>
            <person name="Song Y."/>
            <person name="Salvetti E."/>
            <person name="Wrobel A."/>
            <person name="Rasinkangas P."/>
            <person name="Parkhill J."/>
            <person name="Rea M.C."/>
            <person name="O'Sullivan O."/>
            <person name="Ritari J."/>
            <person name="Douillard F.P."/>
            <person name="Paul Ross R."/>
            <person name="Yang R."/>
            <person name="Briner A.E."/>
            <person name="Felis G.E."/>
            <person name="de Vos W.M."/>
            <person name="Barrangou R."/>
            <person name="Klaenhammer T.R."/>
            <person name="Caufield P.W."/>
            <person name="Cui Y."/>
            <person name="Zhang H."/>
            <person name="O'Toole P.W."/>
        </authorList>
    </citation>
    <scope>NUCLEOTIDE SEQUENCE [LARGE SCALE GENOMIC DNA]</scope>
    <source>
        <strain evidence="5 6">ATCC 27304</strain>
    </source>
</reference>
<evidence type="ECO:0000313" key="6">
    <source>
        <dbReference type="Proteomes" id="UP000051727"/>
    </source>
</evidence>
<dbReference type="RefSeq" id="WP_056990830.1">
    <property type="nucleotide sequence ID" value="NZ_JQAR01000005.1"/>
</dbReference>
<dbReference type="PROSITE" id="PS51904">
    <property type="entry name" value="GLYCOSYL_HYDROL_F25_2"/>
    <property type="match status" value="1"/>
</dbReference>
<protein>
    <submittedName>
        <fullName evidence="5">Phage-related lysin</fullName>
    </submittedName>
</protein>
<keyword evidence="3" id="KW-0326">Glycosidase</keyword>
<evidence type="ECO:0000256" key="3">
    <source>
        <dbReference type="ARBA" id="ARBA00023295"/>
    </source>
</evidence>
<organism evidence="5 6">
    <name type="scientific">Liquorilactobacillus mali</name>
    <dbReference type="NCBI Taxonomy" id="1618"/>
    <lineage>
        <taxon>Bacteria</taxon>
        <taxon>Bacillati</taxon>
        <taxon>Bacillota</taxon>
        <taxon>Bacilli</taxon>
        <taxon>Lactobacillales</taxon>
        <taxon>Lactobacillaceae</taxon>
        <taxon>Liquorilactobacillus</taxon>
    </lineage>
</organism>
<sequence>MKLKNKILLGVISLIAPFFIALNANASTSTKGDYGVDNSKYQGTLGNLGSADTKFNIVQIGGIYNNSVIYQSTYATQVQYTIAQGRRAHSYIFLADGSNQTRTKQYVADMLSKIQTPKNSIVAIDYEMNATPDIEANTANIKVAMQLVKDAGYTPVLYSYRPYLKSYVNTNEIATSFGTNKIWIASYKTTARQTSADFNYFPTFDNVAIWQFADNYGTNNSGVDGNIDLTGITGNGYDGTTTASKTGATTVKTDSTTTAIKAGQSANNTTKSSIAVDYVVKVNYSATNWSNGTSIPSWVKGNSYTVQQVSGNNVLLKGILSWIDKSNVEILSTGKVATTTSTGSTVKTSTTGYNLVVDGKWPTSSKVKTKTTLALQKIYNMKYQDSKISKPSSLIKILQKHLGVTQDGYMGPQTIRAMQRKLGTPVDGKISSGYSNMVAAMQKKLNAGVKPF</sequence>
<accession>A0A0R2FSM9</accession>
<evidence type="ECO:0000256" key="1">
    <source>
        <dbReference type="ARBA" id="ARBA00010646"/>
    </source>
</evidence>
<gene>
    <name evidence="5" type="ORF">IV36_GL001889</name>
</gene>
<dbReference type="GO" id="GO:0003796">
    <property type="term" value="F:lysozyme activity"/>
    <property type="evidence" value="ECO:0007669"/>
    <property type="project" value="InterPro"/>
</dbReference>
<dbReference type="Gene3D" id="3.20.20.80">
    <property type="entry name" value="Glycosidases"/>
    <property type="match status" value="1"/>
</dbReference>
<dbReference type="PATRIC" id="fig|1618.3.peg.1927"/>
<dbReference type="InterPro" id="IPR017853">
    <property type="entry name" value="GH"/>
</dbReference>
<dbReference type="AlphaFoldDB" id="A0A0R2FSM9"/>
<dbReference type="InterPro" id="IPR018077">
    <property type="entry name" value="Glyco_hydro_fam25_subgr"/>
</dbReference>
<proteinExistence type="inferred from homology"/>
<dbReference type="SMART" id="SM00641">
    <property type="entry name" value="Glyco_25"/>
    <property type="match status" value="1"/>
</dbReference>
<evidence type="ECO:0000313" key="5">
    <source>
        <dbReference type="EMBL" id="KRN31086.1"/>
    </source>
</evidence>
<feature type="chain" id="PRO_5006417128" evidence="4">
    <location>
        <begin position="27"/>
        <end position="452"/>
    </location>
</feature>
<comment type="caution">
    <text evidence="5">The sequence shown here is derived from an EMBL/GenBank/DDBJ whole genome shotgun (WGS) entry which is preliminary data.</text>
</comment>
<keyword evidence="4" id="KW-0732">Signal</keyword>
<dbReference type="GO" id="GO:0009253">
    <property type="term" value="P:peptidoglycan catabolic process"/>
    <property type="evidence" value="ECO:0007669"/>
    <property type="project" value="InterPro"/>
</dbReference>
<dbReference type="Pfam" id="PF01183">
    <property type="entry name" value="Glyco_hydro_25"/>
    <property type="match status" value="1"/>
</dbReference>